<dbReference type="Proteomes" id="UP000184501">
    <property type="component" value="Unassembled WGS sequence"/>
</dbReference>
<organism evidence="1 2">
    <name type="scientific">Streptoalloteichus hindustanus</name>
    <dbReference type="NCBI Taxonomy" id="2017"/>
    <lineage>
        <taxon>Bacteria</taxon>
        <taxon>Bacillati</taxon>
        <taxon>Actinomycetota</taxon>
        <taxon>Actinomycetes</taxon>
        <taxon>Pseudonocardiales</taxon>
        <taxon>Pseudonocardiaceae</taxon>
        <taxon>Streptoalloteichus</taxon>
    </lineage>
</organism>
<reference evidence="1 2" key="1">
    <citation type="submission" date="2016-11" db="EMBL/GenBank/DDBJ databases">
        <authorList>
            <person name="Jaros S."/>
            <person name="Januszkiewicz K."/>
            <person name="Wedrychowicz H."/>
        </authorList>
    </citation>
    <scope>NUCLEOTIDE SEQUENCE [LARGE SCALE GENOMIC DNA]</scope>
    <source>
        <strain evidence="1 2">DSM 44523</strain>
    </source>
</reference>
<protein>
    <submittedName>
        <fullName evidence="1">Uncharacterized protein</fullName>
    </submittedName>
</protein>
<gene>
    <name evidence="1" type="ORF">SAMN05444320_105568</name>
</gene>
<name>A0A1M5FT12_STRHI</name>
<sequence>MTYSIEVYHYSHAGHPEKPVIARTPVEPDRILDEILAADQPHPPVMYVRERPKFGPDHQPDHQLKIDAVLPLDLVTVHIGLFRTWRGLAGGWSAARTRRVGSSGRRLRCRRCSGPGR</sequence>
<evidence type="ECO:0000313" key="1">
    <source>
        <dbReference type="EMBL" id="SHF94332.1"/>
    </source>
</evidence>
<proteinExistence type="predicted"/>
<dbReference type="EMBL" id="FQVN01000005">
    <property type="protein sequence ID" value="SHF94332.1"/>
    <property type="molecule type" value="Genomic_DNA"/>
</dbReference>
<dbReference type="STRING" id="2017.SAMN05444320_105568"/>
<accession>A0A1M5FT12</accession>
<keyword evidence="2" id="KW-1185">Reference proteome</keyword>
<dbReference type="AlphaFoldDB" id="A0A1M5FT12"/>
<evidence type="ECO:0000313" key="2">
    <source>
        <dbReference type="Proteomes" id="UP000184501"/>
    </source>
</evidence>